<proteinExistence type="predicted"/>
<keyword evidence="1" id="KW-0812">Transmembrane</keyword>
<dbReference type="RefSeq" id="WP_107934481.1">
    <property type="nucleotide sequence ID" value="NZ_PYWJ01000009.1"/>
</dbReference>
<dbReference type="OrthoDB" id="2382207at2"/>
<protein>
    <submittedName>
        <fullName evidence="2">Transporter family-2 protein</fullName>
    </submittedName>
</protein>
<dbReference type="AlphaFoldDB" id="A0A318TXR2"/>
<keyword evidence="1" id="KW-0472">Membrane</keyword>
<evidence type="ECO:0000313" key="3">
    <source>
        <dbReference type="Proteomes" id="UP000247416"/>
    </source>
</evidence>
<name>A0A318TXR2_9BACL</name>
<dbReference type="EMBL" id="QJTJ01000007">
    <property type="protein sequence ID" value="PYF06825.1"/>
    <property type="molecule type" value="Genomic_DNA"/>
</dbReference>
<dbReference type="PANTHER" id="PTHR34821">
    <property type="entry name" value="INNER MEMBRANE PROTEIN YDCZ"/>
    <property type="match status" value="1"/>
</dbReference>
<dbReference type="PANTHER" id="PTHR34821:SF3">
    <property type="entry name" value="MEMBRANE PROTEIN"/>
    <property type="match status" value="1"/>
</dbReference>
<comment type="caution">
    <text evidence="2">The sequence shown here is derived from an EMBL/GenBank/DDBJ whole genome shotgun (WGS) entry which is preliminary data.</text>
</comment>
<keyword evidence="3" id="KW-1185">Reference proteome</keyword>
<gene>
    <name evidence="2" type="ORF">BJ095_10759</name>
</gene>
<feature type="transmembrane region" description="Helical" evidence="1">
    <location>
        <begin position="32"/>
        <end position="54"/>
    </location>
</feature>
<keyword evidence="1" id="KW-1133">Transmembrane helix</keyword>
<accession>A0A318TXR2</accession>
<dbReference type="GO" id="GO:0005886">
    <property type="term" value="C:plasma membrane"/>
    <property type="evidence" value="ECO:0007669"/>
    <property type="project" value="TreeGrafter"/>
</dbReference>
<reference evidence="2 3" key="1">
    <citation type="submission" date="2018-06" db="EMBL/GenBank/DDBJ databases">
        <title>Genomic Encyclopedia of Archaeal and Bacterial Type Strains, Phase II (KMG-II): from individual species to whole genera.</title>
        <authorList>
            <person name="Goeker M."/>
        </authorList>
    </citation>
    <scope>NUCLEOTIDE SEQUENCE [LARGE SCALE GENOMIC DNA]</scope>
    <source>
        <strain evidence="2 3">KACC 16626</strain>
    </source>
</reference>
<sequence length="152" mass="16643">MIIGILLALVAGAFVGLQNIFNRHLNEHVSSWFATTFVLLTGSVAALIIGLLLQGTKIFDVSGMKPSYWFFGLVGVGVIYTMIQAMRRLGPTKTVLISIIAQLAFSLLFDVTGFLTLPQVDLKWQDIVGVLLIISGVLIFNLKKKVPLVRVK</sequence>
<feature type="transmembrane region" description="Helical" evidence="1">
    <location>
        <begin position="66"/>
        <end position="83"/>
    </location>
</feature>
<dbReference type="InterPro" id="IPR006750">
    <property type="entry name" value="YdcZ"/>
</dbReference>
<dbReference type="Pfam" id="PF04657">
    <property type="entry name" value="DMT_YdcZ"/>
    <property type="match status" value="1"/>
</dbReference>
<feature type="transmembrane region" description="Helical" evidence="1">
    <location>
        <begin position="95"/>
        <end position="117"/>
    </location>
</feature>
<evidence type="ECO:0000256" key="1">
    <source>
        <dbReference type="SAM" id="Phobius"/>
    </source>
</evidence>
<dbReference type="Proteomes" id="UP000247416">
    <property type="component" value="Unassembled WGS sequence"/>
</dbReference>
<feature type="transmembrane region" description="Helical" evidence="1">
    <location>
        <begin position="124"/>
        <end position="142"/>
    </location>
</feature>
<evidence type="ECO:0000313" key="2">
    <source>
        <dbReference type="EMBL" id="PYF06825.1"/>
    </source>
</evidence>
<organism evidence="2 3">
    <name type="scientific">Ureibacillus chungkukjangi</name>
    <dbReference type="NCBI Taxonomy" id="1202712"/>
    <lineage>
        <taxon>Bacteria</taxon>
        <taxon>Bacillati</taxon>
        <taxon>Bacillota</taxon>
        <taxon>Bacilli</taxon>
        <taxon>Bacillales</taxon>
        <taxon>Caryophanaceae</taxon>
        <taxon>Ureibacillus</taxon>
    </lineage>
</organism>